<dbReference type="EMBL" id="JAVRHO010000031">
    <property type="protein sequence ID" value="MDT0648148.1"/>
    <property type="molecule type" value="Genomic_DNA"/>
</dbReference>
<organism evidence="1 2">
    <name type="scientific">Autumnicola lenta</name>
    <dbReference type="NCBI Taxonomy" id="3075593"/>
    <lineage>
        <taxon>Bacteria</taxon>
        <taxon>Pseudomonadati</taxon>
        <taxon>Bacteroidota</taxon>
        <taxon>Flavobacteriia</taxon>
        <taxon>Flavobacteriales</taxon>
        <taxon>Flavobacteriaceae</taxon>
        <taxon>Autumnicola</taxon>
    </lineage>
</organism>
<reference evidence="1 2" key="1">
    <citation type="submission" date="2023-09" db="EMBL/GenBank/DDBJ databases">
        <authorList>
            <person name="Rey-Velasco X."/>
        </authorList>
    </citation>
    <scope>NUCLEOTIDE SEQUENCE [LARGE SCALE GENOMIC DNA]</scope>
    <source>
        <strain evidence="1 2">F260</strain>
    </source>
</reference>
<keyword evidence="2" id="KW-1185">Reference proteome</keyword>
<dbReference type="RefSeq" id="WP_311496247.1">
    <property type="nucleotide sequence ID" value="NZ_JAVRHO010000031.1"/>
</dbReference>
<gene>
    <name evidence="1" type="ORF">RM545_15745</name>
</gene>
<accession>A0ABU3CPK7</accession>
<evidence type="ECO:0000313" key="1">
    <source>
        <dbReference type="EMBL" id="MDT0648148.1"/>
    </source>
</evidence>
<dbReference type="Gene3D" id="1.20.120.330">
    <property type="entry name" value="Nucleotidyltransferases domain 2"/>
    <property type="match status" value="1"/>
</dbReference>
<name>A0ABU3CPK7_9FLAO</name>
<dbReference type="Proteomes" id="UP001245285">
    <property type="component" value="Unassembled WGS sequence"/>
</dbReference>
<sequence>MKPNVNLPQLFPFKKELQELIQQLLNAIAPDVIYISLVQKEPTQLYALHLIINSAKELSKGELDLLKQIGEKSPQFYLQWSTANQIRKSLMAGEIYYLKQCYYGEIIYLIENSKDPLAKTTFKGTTLLKKTKEKTEHDFNVFVELFSVTYDHFQKENYDKAALEIISILFELFNYAETLYKGEAINFISLSDHVKYLAVLNSEFQKLFDPDNDKITEILEYLDDIYVGGFDSKEH</sequence>
<proteinExistence type="predicted"/>
<evidence type="ECO:0000313" key="2">
    <source>
        <dbReference type="Proteomes" id="UP001245285"/>
    </source>
</evidence>
<protein>
    <submittedName>
        <fullName evidence="1">Uncharacterized protein</fullName>
    </submittedName>
</protein>
<comment type="caution">
    <text evidence="1">The sequence shown here is derived from an EMBL/GenBank/DDBJ whole genome shotgun (WGS) entry which is preliminary data.</text>
</comment>